<evidence type="ECO:0000256" key="8">
    <source>
        <dbReference type="ARBA" id="ARBA00023136"/>
    </source>
</evidence>
<dbReference type="Pfam" id="PF01098">
    <property type="entry name" value="FTSW_RODA_SPOVE"/>
    <property type="match status" value="1"/>
</dbReference>
<keyword evidence="5" id="KW-0133">Cell shape</keyword>
<evidence type="ECO:0000256" key="13">
    <source>
        <dbReference type="ARBA" id="ARBA00041418"/>
    </source>
</evidence>
<evidence type="ECO:0000256" key="10">
    <source>
        <dbReference type="ARBA" id="ARBA00033270"/>
    </source>
</evidence>
<feature type="transmembrane region" description="Helical" evidence="16">
    <location>
        <begin position="15"/>
        <end position="38"/>
    </location>
</feature>
<dbReference type="RefSeq" id="WP_162345989.1">
    <property type="nucleotide sequence ID" value="NZ_JAAEAA010000009.1"/>
</dbReference>
<evidence type="ECO:0000313" key="18">
    <source>
        <dbReference type="Proteomes" id="UP000478546"/>
    </source>
</evidence>
<keyword evidence="3" id="KW-0808">Transferase</keyword>
<gene>
    <name evidence="17" type="ORF">GWO68_08345</name>
</gene>
<keyword evidence="4 16" id="KW-0812">Transmembrane</keyword>
<dbReference type="GO" id="GO:0009252">
    <property type="term" value="P:peptidoglycan biosynthetic process"/>
    <property type="evidence" value="ECO:0007669"/>
    <property type="project" value="UniProtKB-KW"/>
</dbReference>
<evidence type="ECO:0000256" key="16">
    <source>
        <dbReference type="SAM" id="Phobius"/>
    </source>
</evidence>
<evidence type="ECO:0000256" key="15">
    <source>
        <dbReference type="ARBA" id="ARBA00049902"/>
    </source>
</evidence>
<evidence type="ECO:0000256" key="12">
    <source>
        <dbReference type="ARBA" id="ARBA00041185"/>
    </source>
</evidence>
<dbReference type="GO" id="GO:0008360">
    <property type="term" value="P:regulation of cell shape"/>
    <property type="evidence" value="ECO:0007669"/>
    <property type="project" value="UniProtKB-KW"/>
</dbReference>
<keyword evidence="2" id="KW-0328">Glycosyltransferase</keyword>
<feature type="transmembrane region" description="Helical" evidence="16">
    <location>
        <begin position="266"/>
        <end position="292"/>
    </location>
</feature>
<evidence type="ECO:0000256" key="11">
    <source>
        <dbReference type="ARBA" id="ARBA00038053"/>
    </source>
</evidence>
<feature type="transmembrane region" description="Helical" evidence="16">
    <location>
        <begin position="81"/>
        <end position="101"/>
    </location>
</feature>
<proteinExistence type="inferred from homology"/>
<reference evidence="17 18" key="1">
    <citation type="submission" date="2020-01" db="EMBL/GenBank/DDBJ databases">
        <authorList>
            <person name="Kim M.K."/>
        </authorList>
    </citation>
    <scope>NUCLEOTIDE SEQUENCE [LARGE SCALE GENOMIC DNA]</scope>
    <source>
        <strain evidence="17 18">BT213</strain>
    </source>
</reference>
<evidence type="ECO:0000256" key="4">
    <source>
        <dbReference type="ARBA" id="ARBA00022692"/>
    </source>
</evidence>
<organism evidence="17 18">
    <name type="scientific">Pontibacter fetidus</name>
    <dbReference type="NCBI Taxonomy" id="2700082"/>
    <lineage>
        <taxon>Bacteria</taxon>
        <taxon>Pseudomonadati</taxon>
        <taxon>Bacteroidota</taxon>
        <taxon>Cytophagia</taxon>
        <taxon>Cytophagales</taxon>
        <taxon>Hymenobacteraceae</taxon>
        <taxon>Pontibacter</taxon>
    </lineage>
</organism>
<dbReference type="PANTHER" id="PTHR30474">
    <property type="entry name" value="CELL CYCLE PROTEIN"/>
    <property type="match status" value="1"/>
</dbReference>
<dbReference type="EC" id="2.4.99.28" evidence="14"/>
<dbReference type="PANTHER" id="PTHR30474:SF2">
    <property type="entry name" value="PEPTIDOGLYCAN GLYCOSYLTRANSFERASE FTSW-RELATED"/>
    <property type="match status" value="1"/>
</dbReference>
<protein>
    <recommendedName>
        <fullName evidence="12">Probable peptidoglycan glycosyltransferase FtsW</fullName>
        <ecNumber evidence="14">2.4.99.28</ecNumber>
    </recommendedName>
    <alternativeName>
        <fullName evidence="13">Cell division protein FtsW</fullName>
    </alternativeName>
    <alternativeName>
        <fullName evidence="10">Cell wall polymerase</fullName>
    </alternativeName>
    <alternativeName>
        <fullName evidence="9">Peptidoglycan polymerase</fullName>
    </alternativeName>
</protein>
<feature type="transmembrane region" description="Helical" evidence="16">
    <location>
        <begin position="341"/>
        <end position="362"/>
    </location>
</feature>
<evidence type="ECO:0000256" key="14">
    <source>
        <dbReference type="ARBA" id="ARBA00044770"/>
    </source>
</evidence>
<evidence type="ECO:0000256" key="5">
    <source>
        <dbReference type="ARBA" id="ARBA00022960"/>
    </source>
</evidence>
<sequence length="388" mass="42083">MVKQWLQKNLQGDPVLWGIVLMFSLISVAVVYSATGTLAYKSYEGNTEYFLLKHSSLIFVGLAFMWAAHKINYRYYSRLSLVALVLSVPLLLFAFFWGSNINDASRWITIPVINQTFQPSDLAKLALISYLASMLAKVQLQVKDWRKTLVPMLLWTVAICGLIALTNTSTAVLLFATCMLLMFIGRVPFKYLMTVFVIVIIVGGLALWAGQRLETAVSRVEAFMDKSETPFQLEQSYIAIATGGVVGKGPGNSYQRNLLPHPYSDFIFAIIIEEYGLWGGAVVLFLYLALLYRGMVTVVNSTGAFGGLLSAGLSFSLVIQGMINMGVAVGLGPITGLPLPLLSMGGTSLIFTGISLGIILSVSRTDNEVKNAAVGASAGINARVPAHA</sequence>
<keyword evidence="6" id="KW-0573">Peptidoglycan synthesis</keyword>
<evidence type="ECO:0000256" key="9">
    <source>
        <dbReference type="ARBA" id="ARBA00032370"/>
    </source>
</evidence>
<dbReference type="GO" id="GO:0005886">
    <property type="term" value="C:plasma membrane"/>
    <property type="evidence" value="ECO:0007669"/>
    <property type="project" value="TreeGrafter"/>
</dbReference>
<name>A0A6B2H9G3_9BACT</name>
<dbReference type="InterPro" id="IPR001182">
    <property type="entry name" value="FtsW/RodA"/>
</dbReference>
<feature type="transmembrane region" description="Helical" evidence="16">
    <location>
        <begin position="191"/>
        <end position="210"/>
    </location>
</feature>
<dbReference type="GO" id="GO:0015648">
    <property type="term" value="F:lipid-linked peptidoglycan transporter activity"/>
    <property type="evidence" value="ECO:0007669"/>
    <property type="project" value="TreeGrafter"/>
</dbReference>
<dbReference type="AlphaFoldDB" id="A0A6B2H9G3"/>
<evidence type="ECO:0000256" key="2">
    <source>
        <dbReference type="ARBA" id="ARBA00022676"/>
    </source>
</evidence>
<comment type="subcellular location">
    <subcellularLocation>
        <location evidence="1">Membrane</location>
        <topology evidence="1">Multi-pass membrane protein</topology>
    </subcellularLocation>
</comment>
<keyword evidence="7 16" id="KW-1133">Transmembrane helix</keyword>
<comment type="similarity">
    <text evidence="11">Belongs to the SEDS family. FtsW subfamily.</text>
</comment>
<keyword evidence="18" id="KW-1185">Reference proteome</keyword>
<evidence type="ECO:0000256" key="1">
    <source>
        <dbReference type="ARBA" id="ARBA00004141"/>
    </source>
</evidence>
<dbReference type="Proteomes" id="UP000478546">
    <property type="component" value="Unassembled WGS sequence"/>
</dbReference>
<evidence type="ECO:0000256" key="7">
    <source>
        <dbReference type="ARBA" id="ARBA00022989"/>
    </source>
</evidence>
<dbReference type="EMBL" id="JAAEAA010000009">
    <property type="protein sequence ID" value="NDK55924.1"/>
    <property type="molecule type" value="Genomic_DNA"/>
</dbReference>
<evidence type="ECO:0000256" key="3">
    <source>
        <dbReference type="ARBA" id="ARBA00022679"/>
    </source>
</evidence>
<comment type="caution">
    <text evidence="17">The sequence shown here is derived from an EMBL/GenBank/DDBJ whole genome shotgun (WGS) entry which is preliminary data.</text>
</comment>
<accession>A0A6B2H9G3</accession>
<keyword evidence="8 16" id="KW-0472">Membrane</keyword>
<dbReference type="GO" id="GO:0032153">
    <property type="term" value="C:cell division site"/>
    <property type="evidence" value="ECO:0007669"/>
    <property type="project" value="TreeGrafter"/>
</dbReference>
<evidence type="ECO:0000256" key="6">
    <source>
        <dbReference type="ARBA" id="ARBA00022984"/>
    </source>
</evidence>
<feature type="transmembrane region" description="Helical" evidence="16">
    <location>
        <begin position="304"/>
        <end position="329"/>
    </location>
</feature>
<dbReference type="GO" id="GO:0008955">
    <property type="term" value="F:peptidoglycan glycosyltransferase activity"/>
    <property type="evidence" value="ECO:0007669"/>
    <property type="project" value="UniProtKB-EC"/>
</dbReference>
<evidence type="ECO:0000313" key="17">
    <source>
        <dbReference type="EMBL" id="NDK55924.1"/>
    </source>
</evidence>
<feature type="transmembrane region" description="Helical" evidence="16">
    <location>
        <begin position="50"/>
        <end position="69"/>
    </location>
</feature>
<comment type="catalytic activity">
    <reaction evidence="15">
        <text>[GlcNAc-(1-&gt;4)-Mur2Ac(oyl-L-Ala-gamma-D-Glu-L-Lys-D-Ala-D-Ala)](n)-di-trans,octa-cis-undecaprenyl diphosphate + beta-D-GlcNAc-(1-&gt;4)-Mur2Ac(oyl-L-Ala-gamma-D-Glu-L-Lys-D-Ala-D-Ala)-di-trans,octa-cis-undecaprenyl diphosphate = [GlcNAc-(1-&gt;4)-Mur2Ac(oyl-L-Ala-gamma-D-Glu-L-Lys-D-Ala-D-Ala)](n+1)-di-trans,octa-cis-undecaprenyl diphosphate + di-trans,octa-cis-undecaprenyl diphosphate + H(+)</text>
        <dbReference type="Rhea" id="RHEA:23708"/>
        <dbReference type="Rhea" id="RHEA-COMP:9602"/>
        <dbReference type="Rhea" id="RHEA-COMP:9603"/>
        <dbReference type="ChEBI" id="CHEBI:15378"/>
        <dbReference type="ChEBI" id="CHEBI:58405"/>
        <dbReference type="ChEBI" id="CHEBI:60033"/>
        <dbReference type="ChEBI" id="CHEBI:78435"/>
        <dbReference type="EC" id="2.4.99.28"/>
    </reaction>
</comment>
<feature type="transmembrane region" description="Helical" evidence="16">
    <location>
        <begin position="152"/>
        <end position="184"/>
    </location>
</feature>
<dbReference type="GO" id="GO:0051301">
    <property type="term" value="P:cell division"/>
    <property type="evidence" value="ECO:0007669"/>
    <property type="project" value="InterPro"/>
</dbReference>